<protein>
    <submittedName>
        <fullName evidence="2">Uncharacterized protein</fullName>
    </submittedName>
</protein>
<dbReference type="GeneID" id="70219186"/>
<gene>
    <name evidence="2" type="ORF">BKA55DRAFT_531435</name>
</gene>
<dbReference type="RefSeq" id="XP_046040648.1">
    <property type="nucleotide sequence ID" value="XM_046189232.1"/>
</dbReference>
<evidence type="ECO:0000313" key="2">
    <source>
        <dbReference type="EMBL" id="KAH7202701.1"/>
    </source>
</evidence>
<name>A0A9P9JSE7_FUSRE</name>
<sequence>MPQSPPATSILELLTHPNPSVHHEKPRSKTNTHSAKYHFPQQIRKWEEFENVNILRAMFGGSLLREASQGNRDLNPYPILDPDADCRISAEDDTRDLINSWNKKIVTSALKPIQHIFHPVIWSKGDSPKHKEKHPLPPRRQEQRRHQPSRGCSLKARQPRSQSLSRLQPDSGSIAWSPPTVKSDSRSAAHRQERFVKEYKPASKWNSESFFKDGLLDESGTFIRITRNLAWPIRQAYTYCIQHMCRYGCILTCEEAFIFRIMPREDTRGNDAKDEVSLKNELIRNGLMEYVSIPWENHSRRGREEPDVWTVNLALWFVHILAGNNFEASWSYVGLADEVLILSQPAEGCDGSTLASLTSAENPEDEQGQESDASDSTEDSDTTNVRTPSKPKRKRESDEEDEEERIHDSFSKRQNI</sequence>
<dbReference type="EMBL" id="JAGMUX010000052">
    <property type="protein sequence ID" value="KAH7202701.1"/>
    <property type="molecule type" value="Genomic_DNA"/>
</dbReference>
<evidence type="ECO:0000256" key="1">
    <source>
        <dbReference type="SAM" id="MobiDB-lite"/>
    </source>
</evidence>
<evidence type="ECO:0000313" key="3">
    <source>
        <dbReference type="Proteomes" id="UP000720189"/>
    </source>
</evidence>
<organism evidence="2 3">
    <name type="scientific">Fusarium redolens</name>
    <dbReference type="NCBI Taxonomy" id="48865"/>
    <lineage>
        <taxon>Eukaryota</taxon>
        <taxon>Fungi</taxon>
        <taxon>Dikarya</taxon>
        <taxon>Ascomycota</taxon>
        <taxon>Pezizomycotina</taxon>
        <taxon>Sordariomycetes</taxon>
        <taxon>Hypocreomycetidae</taxon>
        <taxon>Hypocreales</taxon>
        <taxon>Nectriaceae</taxon>
        <taxon>Fusarium</taxon>
        <taxon>Fusarium redolens species complex</taxon>
    </lineage>
</organism>
<dbReference type="OrthoDB" id="4367324at2759"/>
<keyword evidence="3" id="KW-1185">Reference proteome</keyword>
<accession>A0A9P9JSE7</accession>
<proteinExistence type="predicted"/>
<feature type="region of interest" description="Disordered" evidence="1">
    <location>
        <begin position="352"/>
        <end position="416"/>
    </location>
</feature>
<feature type="compositionally biased region" description="Acidic residues" evidence="1">
    <location>
        <begin position="362"/>
        <end position="381"/>
    </location>
</feature>
<reference evidence="2" key="1">
    <citation type="journal article" date="2021" name="Nat. Commun.">
        <title>Genetic determinants of endophytism in the Arabidopsis root mycobiome.</title>
        <authorList>
            <person name="Mesny F."/>
            <person name="Miyauchi S."/>
            <person name="Thiergart T."/>
            <person name="Pickel B."/>
            <person name="Atanasova L."/>
            <person name="Karlsson M."/>
            <person name="Huettel B."/>
            <person name="Barry K.W."/>
            <person name="Haridas S."/>
            <person name="Chen C."/>
            <person name="Bauer D."/>
            <person name="Andreopoulos W."/>
            <person name="Pangilinan J."/>
            <person name="LaButti K."/>
            <person name="Riley R."/>
            <person name="Lipzen A."/>
            <person name="Clum A."/>
            <person name="Drula E."/>
            <person name="Henrissat B."/>
            <person name="Kohler A."/>
            <person name="Grigoriev I.V."/>
            <person name="Martin F.M."/>
            <person name="Hacquard S."/>
        </authorList>
    </citation>
    <scope>NUCLEOTIDE SEQUENCE</scope>
    <source>
        <strain evidence="2">MPI-CAGE-AT-0023</strain>
    </source>
</reference>
<comment type="caution">
    <text evidence="2">The sequence shown here is derived from an EMBL/GenBank/DDBJ whole genome shotgun (WGS) entry which is preliminary data.</text>
</comment>
<feature type="compositionally biased region" description="Polar residues" evidence="1">
    <location>
        <begin position="159"/>
        <end position="171"/>
    </location>
</feature>
<feature type="compositionally biased region" description="Basic and acidic residues" evidence="1">
    <location>
        <begin position="404"/>
        <end position="416"/>
    </location>
</feature>
<dbReference type="Proteomes" id="UP000720189">
    <property type="component" value="Unassembled WGS sequence"/>
</dbReference>
<dbReference type="AlphaFoldDB" id="A0A9P9JSE7"/>
<feature type="region of interest" description="Disordered" evidence="1">
    <location>
        <begin position="121"/>
        <end position="189"/>
    </location>
</feature>